<protein>
    <submittedName>
        <fullName evidence="4">Cation efflux system protein CusC</fullName>
    </submittedName>
</protein>
<evidence type="ECO:0000313" key="5">
    <source>
        <dbReference type="Proteomes" id="UP000254893"/>
    </source>
</evidence>
<dbReference type="InterPro" id="IPR010131">
    <property type="entry name" value="MdtP/NodT-like"/>
</dbReference>
<dbReference type="Gene3D" id="1.20.1600.10">
    <property type="entry name" value="Outer membrane efflux proteins (OEP)"/>
    <property type="match status" value="1"/>
</dbReference>
<keyword evidence="2" id="KW-0472">Membrane</keyword>
<comment type="similarity">
    <text evidence="1 2">Belongs to the outer membrane factor (OMF) (TC 1.B.17) family.</text>
</comment>
<evidence type="ECO:0000256" key="1">
    <source>
        <dbReference type="ARBA" id="ARBA00007613"/>
    </source>
</evidence>
<dbReference type="NCBIfam" id="TIGR01845">
    <property type="entry name" value="outer_NodT"/>
    <property type="match status" value="1"/>
</dbReference>
<dbReference type="InterPro" id="IPR003423">
    <property type="entry name" value="OMP_efflux"/>
</dbReference>
<accession>A0A380CIZ7</accession>
<reference evidence="4 5" key="1">
    <citation type="submission" date="2018-06" db="EMBL/GenBank/DDBJ databases">
        <authorList>
            <consortium name="Pathogen Informatics"/>
            <person name="Doyle S."/>
        </authorList>
    </citation>
    <scope>NUCLEOTIDE SEQUENCE [LARGE SCALE GENOMIC DNA]</scope>
    <source>
        <strain evidence="4 5">NCTC11388</strain>
    </source>
</reference>
<evidence type="ECO:0000313" key="4">
    <source>
        <dbReference type="EMBL" id="SUJ21695.1"/>
    </source>
</evidence>
<dbReference type="Pfam" id="PF02321">
    <property type="entry name" value="OEP"/>
    <property type="match status" value="2"/>
</dbReference>
<evidence type="ECO:0000256" key="2">
    <source>
        <dbReference type="RuleBase" id="RU362097"/>
    </source>
</evidence>
<organism evidence="4 5">
    <name type="scientific">Sphingobacterium spiritivorum</name>
    <name type="common">Flavobacterium spiritivorum</name>
    <dbReference type="NCBI Taxonomy" id="258"/>
    <lineage>
        <taxon>Bacteria</taxon>
        <taxon>Pseudomonadati</taxon>
        <taxon>Bacteroidota</taxon>
        <taxon>Sphingobacteriia</taxon>
        <taxon>Sphingobacteriales</taxon>
        <taxon>Sphingobacteriaceae</taxon>
        <taxon>Sphingobacterium</taxon>
    </lineage>
</organism>
<dbReference type="PANTHER" id="PTHR30203">
    <property type="entry name" value="OUTER MEMBRANE CATION EFFLUX PROTEIN"/>
    <property type="match status" value="1"/>
</dbReference>
<proteinExistence type="inferred from homology"/>
<comment type="subcellular location">
    <subcellularLocation>
        <location evidence="2">Cell membrane</location>
        <topology evidence="2">Lipid-anchor</topology>
    </subcellularLocation>
</comment>
<dbReference type="GO" id="GO:0015562">
    <property type="term" value="F:efflux transmembrane transporter activity"/>
    <property type="evidence" value="ECO:0007669"/>
    <property type="project" value="InterPro"/>
</dbReference>
<keyword evidence="2" id="KW-0449">Lipoprotein</keyword>
<keyword evidence="2" id="KW-0564">Palmitate</keyword>
<dbReference type="RefSeq" id="WP_115170791.1">
    <property type="nucleotide sequence ID" value="NZ_UGYW01000002.1"/>
</dbReference>
<dbReference type="PROSITE" id="PS51257">
    <property type="entry name" value="PROKAR_LIPOPROTEIN"/>
    <property type="match status" value="1"/>
</dbReference>
<keyword evidence="2" id="KW-0812">Transmembrane</keyword>
<evidence type="ECO:0000256" key="3">
    <source>
        <dbReference type="SAM" id="Coils"/>
    </source>
</evidence>
<sequence>MRSIINHIAMCIGTAVLLSSCAVGKPYSRPDLATPENYREQVQVTGDTVLLPWKTFFKDPDLVILIEQALEKNKDISVAMLNLQQLDLSYKQAKRGLLPTLNLAVGASRVYQSRNSLNGSLSEQFTGEKYMDDFSATLTASWEADIWGKVRMQKEAARANYLMQQENLTALKTRIIVQVAQAYYNLITLDEQLKIAANNIKLSDETLHMIRLQFQSAQVNSLGVEQAEAQKKTAELLVPLAKQNIAIQENALSILCGAYPDRIGRSAGLETYSFEENFPVGVPALLLSRRPDLKVAEYAVVVANANVGLSKVAMYPSISLTPSVGANSFKFNNWFDLPGSLVKNIAGNITQPIFQKKELQTNYEQAKIEQQKTAEQFRQSVMNAVAEVSDAMAKTQYTSERIGLVKQRKASLEKAVNDAMLLYKSGMATYLEVITAQNNSLQNDLEAINIQKEKYDAVTELYRALGGGTK</sequence>
<feature type="coiled-coil region" evidence="3">
    <location>
        <begin position="431"/>
        <end position="458"/>
    </location>
</feature>
<dbReference type="AlphaFoldDB" id="A0A380CIZ7"/>
<dbReference type="Proteomes" id="UP000254893">
    <property type="component" value="Unassembled WGS sequence"/>
</dbReference>
<dbReference type="Gene3D" id="2.20.200.10">
    <property type="entry name" value="Outer membrane efflux proteins (OEP)"/>
    <property type="match status" value="1"/>
</dbReference>
<name>A0A380CIZ7_SPHSI</name>
<dbReference type="EMBL" id="UGYW01000002">
    <property type="protein sequence ID" value="SUJ21695.1"/>
    <property type="molecule type" value="Genomic_DNA"/>
</dbReference>
<gene>
    <name evidence="4" type="primary">cusC</name>
    <name evidence="4" type="ORF">NCTC11388_03172</name>
</gene>
<keyword evidence="3" id="KW-0175">Coiled coil</keyword>
<dbReference type="PANTHER" id="PTHR30203:SF33">
    <property type="entry name" value="BLR4455 PROTEIN"/>
    <property type="match status" value="1"/>
</dbReference>
<dbReference type="GO" id="GO:0005886">
    <property type="term" value="C:plasma membrane"/>
    <property type="evidence" value="ECO:0007669"/>
    <property type="project" value="UniProtKB-SubCell"/>
</dbReference>
<dbReference type="SUPFAM" id="SSF56954">
    <property type="entry name" value="Outer membrane efflux proteins (OEP)"/>
    <property type="match status" value="1"/>
</dbReference>
<keyword evidence="2" id="KW-1134">Transmembrane beta strand</keyword>